<keyword evidence="1" id="KW-0547">Nucleotide-binding</keyword>
<accession>A0ABS9NNS9</accession>
<dbReference type="InterPro" id="IPR044672">
    <property type="entry name" value="MOCS2A"/>
</dbReference>
<evidence type="ECO:0000313" key="5">
    <source>
        <dbReference type="Proteomes" id="UP001298424"/>
    </source>
</evidence>
<dbReference type="EMBL" id="JAKOOW010000026">
    <property type="protein sequence ID" value="MCG6504441.1"/>
    <property type="molecule type" value="Genomic_DNA"/>
</dbReference>
<gene>
    <name evidence="4" type="ORF">MB824_08020</name>
</gene>
<evidence type="ECO:0000256" key="3">
    <source>
        <dbReference type="ARBA" id="ARBA00024247"/>
    </source>
</evidence>
<protein>
    <recommendedName>
        <fullName evidence="3">Molybdopterin synthase sulfur carrier subunit</fullName>
    </recommendedName>
</protein>
<dbReference type="CDD" id="cd00754">
    <property type="entry name" value="Ubl_MoaD"/>
    <property type="match status" value="1"/>
</dbReference>
<keyword evidence="5" id="KW-1185">Reference proteome</keyword>
<dbReference type="InterPro" id="IPR003749">
    <property type="entry name" value="ThiS/MoaD-like"/>
</dbReference>
<dbReference type="InterPro" id="IPR012675">
    <property type="entry name" value="Beta-grasp_dom_sf"/>
</dbReference>
<evidence type="ECO:0000313" key="4">
    <source>
        <dbReference type="EMBL" id="MCG6504441.1"/>
    </source>
</evidence>
<dbReference type="Gene3D" id="3.10.20.30">
    <property type="match status" value="1"/>
</dbReference>
<reference evidence="4 5" key="1">
    <citation type="submission" date="2022-02" db="EMBL/GenBank/DDBJ databases">
        <title>Genome sequence data of Kingella unionensis sp. nov. strain CICC 24913 (CCUG 75125).</title>
        <authorList>
            <person name="Xiao M."/>
        </authorList>
    </citation>
    <scope>NUCLEOTIDE SEQUENCE [LARGE SCALE GENOMIC DNA]</scope>
    <source>
        <strain evidence="4 5">CICC 24913</strain>
    </source>
</reference>
<comment type="similarity">
    <text evidence="2">Belongs to the MoaD family.</text>
</comment>
<sequence length="84" mass="8955">MTSAAEIQVLYFAALREAAGRESETVVLNNGETAAVVYQRLAAQHGFALPQERLRCAVNHQFAAWDTALKAGDILAFIPPVAGG</sequence>
<name>A0ABS9NNS9_9NEIS</name>
<evidence type="ECO:0000256" key="1">
    <source>
        <dbReference type="ARBA" id="ARBA00022741"/>
    </source>
</evidence>
<dbReference type="InterPro" id="IPR016155">
    <property type="entry name" value="Mopterin_synth/thiamin_S_b"/>
</dbReference>
<dbReference type="Pfam" id="PF02597">
    <property type="entry name" value="ThiS"/>
    <property type="match status" value="1"/>
</dbReference>
<organism evidence="4 5">
    <name type="scientific">Kingella pumchi</name>
    <dbReference type="NCBI Taxonomy" id="2779506"/>
    <lineage>
        <taxon>Bacteria</taxon>
        <taxon>Pseudomonadati</taxon>
        <taxon>Pseudomonadota</taxon>
        <taxon>Betaproteobacteria</taxon>
        <taxon>Neisseriales</taxon>
        <taxon>Neisseriaceae</taxon>
        <taxon>Kingella</taxon>
    </lineage>
</organism>
<proteinExistence type="inferred from homology"/>
<dbReference type="Proteomes" id="UP001298424">
    <property type="component" value="Unassembled WGS sequence"/>
</dbReference>
<dbReference type="PANTHER" id="PTHR33359">
    <property type="entry name" value="MOLYBDOPTERIN SYNTHASE SULFUR CARRIER SUBUNIT"/>
    <property type="match status" value="1"/>
</dbReference>
<dbReference type="SUPFAM" id="SSF54285">
    <property type="entry name" value="MoaD/ThiS"/>
    <property type="match status" value="1"/>
</dbReference>
<comment type="caution">
    <text evidence="4">The sequence shown here is derived from an EMBL/GenBank/DDBJ whole genome shotgun (WGS) entry which is preliminary data.</text>
</comment>
<dbReference type="RefSeq" id="WP_238747884.1">
    <property type="nucleotide sequence ID" value="NZ_JAKOOW010000026.1"/>
</dbReference>
<evidence type="ECO:0000256" key="2">
    <source>
        <dbReference type="ARBA" id="ARBA00024200"/>
    </source>
</evidence>
<dbReference type="PANTHER" id="PTHR33359:SF1">
    <property type="entry name" value="MOLYBDOPTERIN SYNTHASE SULFUR CARRIER SUBUNIT"/>
    <property type="match status" value="1"/>
</dbReference>